<feature type="coiled-coil region" evidence="6">
    <location>
        <begin position="325"/>
        <end position="384"/>
    </location>
</feature>
<reference evidence="10" key="1">
    <citation type="submission" date="2020-11" db="EMBL/GenBank/DDBJ databases">
        <authorList>
            <person name="Tran Van P."/>
        </authorList>
    </citation>
    <scope>NUCLEOTIDE SEQUENCE</scope>
</reference>
<feature type="domain" description="IF rod" evidence="9">
    <location>
        <begin position="49"/>
        <end position="406"/>
    </location>
</feature>
<dbReference type="InterPro" id="IPR039008">
    <property type="entry name" value="IF_rod_dom"/>
</dbReference>
<keyword evidence="1 5" id="KW-0403">Intermediate filament</keyword>
<dbReference type="PANTHER" id="PTHR45721:SF11">
    <property type="entry name" value="LAMIN DM0-RELATED"/>
    <property type="match status" value="1"/>
</dbReference>
<dbReference type="GO" id="GO:0007097">
    <property type="term" value="P:nuclear migration"/>
    <property type="evidence" value="ECO:0007669"/>
    <property type="project" value="TreeGrafter"/>
</dbReference>
<keyword evidence="3" id="KW-0539">Nucleus</keyword>
<evidence type="ECO:0000256" key="1">
    <source>
        <dbReference type="ARBA" id="ARBA00022754"/>
    </source>
</evidence>
<evidence type="ECO:0000256" key="3">
    <source>
        <dbReference type="ARBA" id="ARBA00023242"/>
    </source>
</evidence>
<dbReference type="EMBL" id="CAJPIZ010011407">
    <property type="protein sequence ID" value="CAG2113132.1"/>
    <property type="molecule type" value="Genomic_DNA"/>
</dbReference>
<feature type="domain" description="LTD" evidence="8">
    <location>
        <begin position="449"/>
        <end position="565"/>
    </location>
</feature>
<dbReference type="GO" id="GO:0005200">
    <property type="term" value="F:structural constituent of cytoskeleton"/>
    <property type="evidence" value="ECO:0007669"/>
    <property type="project" value="TreeGrafter"/>
</dbReference>
<dbReference type="Gene3D" id="1.20.5.170">
    <property type="match status" value="1"/>
</dbReference>
<keyword evidence="11" id="KW-1185">Reference proteome</keyword>
<name>A0A7R9Q4W5_9ACAR</name>
<dbReference type="PROSITE" id="PS51842">
    <property type="entry name" value="IF_ROD_2"/>
    <property type="match status" value="1"/>
</dbReference>
<dbReference type="SUPFAM" id="SSF74853">
    <property type="entry name" value="Lamin A/C globular tail domain"/>
    <property type="match status" value="1"/>
</dbReference>
<evidence type="ECO:0000259" key="8">
    <source>
        <dbReference type="PROSITE" id="PS51841"/>
    </source>
</evidence>
<dbReference type="GO" id="GO:0007112">
    <property type="term" value="P:male meiosis cytokinesis"/>
    <property type="evidence" value="ECO:0007669"/>
    <property type="project" value="UniProtKB-ARBA"/>
</dbReference>
<evidence type="ECO:0000256" key="7">
    <source>
        <dbReference type="SAM" id="MobiDB-lite"/>
    </source>
</evidence>
<dbReference type="EMBL" id="OC865982">
    <property type="protein sequence ID" value="CAD7632702.1"/>
    <property type="molecule type" value="Genomic_DNA"/>
</dbReference>
<dbReference type="PROSITE" id="PS51841">
    <property type="entry name" value="LTD"/>
    <property type="match status" value="1"/>
</dbReference>
<sequence>MASKAKKSSSGAPTATTTTITSSAGEQVSSSAERPVSPLSPSRLSRIQEKNELQGLNDRLANYIERVRQLEIENNRLSVQIHSSQETVTREVVSIKSLYEKELTDARRLLDETAKDKARLQIEANKLHNDCEDLITKLNKRDKDLSLADKRINNLESNVEELKSRLNQSIADRKRAEDDVKEAKAEIDNMEKQLATVRKQLQEETLLRVDLENRIQSLKEDFQFKQQIHEKELEETRVTQETEITEMVNDQIREQYEQRLADELRELREENEAQMRMNREDIDRKYDQQLQDLRNALDKKTGASNALGNELTQLKTKLESNISKLSQIESINQSLNNRIKDLERLIEQEREWKENALQAKDDQIKQLRDESKNILNEYHDLLDIKIALDMEISAYRKLLEGEESRLNLASPQSSPLISSGSRVVSPRTYTPRGAKRKRTVYLQEEENVVDIVVNSNAKSDIEISDHDQDGKYVKIFNKGDKEVSLSGWQIIRNAGDLDTHFKFHRTIVIKPNQTISVWSSDSNTAHSPPNDIVMKGQTWFTSDAMQTTLLNNSGEEMATRKTSKRLTSTSAHRSSEGFLRSQQADTPAGQERCSIM</sequence>
<evidence type="ECO:0000313" key="10">
    <source>
        <dbReference type="EMBL" id="CAD7632702.1"/>
    </source>
</evidence>
<feature type="region of interest" description="Disordered" evidence="7">
    <location>
        <begin position="1"/>
        <end position="50"/>
    </location>
</feature>
<feature type="compositionally biased region" description="Low complexity" evidence="7">
    <location>
        <begin position="410"/>
        <end position="421"/>
    </location>
</feature>
<dbReference type="InterPro" id="IPR018039">
    <property type="entry name" value="IF_conserved"/>
</dbReference>
<dbReference type="AlphaFoldDB" id="A0A7R9Q4W5"/>
<dbReference type="Proteomes" id="UP000759131">
    <property type="component" value="Unassembled WGS sequence"/>
</dbReference>
<dbReference type="GO" id="GO:0006998">
    <property type="term" value="P:nuclear envelope organization"/>
    <property type="evidence" value="ECO:0007669"/>
    <property type="project" value="TreeGrafter"/>
</dbReference>
<evidence type="ECO:0008006" key="12">
    <source>
        <dbReference type="Google" id="ProtNLM"/>
    </source>
</evidence>
<dbReference type="Pfam" id="PF00932">
    <property type="entry name" value="LTD"/>
    <property type="match status" value="1"/>
</dbReference>
<evidence type="ECO:0000313" key="11">
    <source>
        <dbReference type="Proteomes" id="UP000759131"/>
    </source>
</evidence>
<evidence type="ECO:0000256" key="4">
    <source>
        <dbReference type="ARBA" id="ARBA00024186"/>
    </source>
</evidence>
<keyword evidence="2 6" id="KW-0175">Coiled coil</keyword>
<comment type="similarity">
    <text evidence="5">Belongs to the intermediate filament family.</text>
</comment>
<evidence type="ECO:0000256" key="2">
    <source>
        <dbReference type="ARBA" id="ARBA00023054"/>
    </source>
</evidence>
<dbReference type="GO" id="GO:0005638">
    <property type="term" value="C:lamin filament"/>
    <property type="evidence" value="ECO:0007669"/>
    <property type="project" value="UniProtKB-ARBA"/>
</dbReference>
<dbReference type="Gene3D" id="2.60.40.1260">
    <property type="entry name" value="Lamin Tail domain"/>
    <property type="match status" value="1"/>
</dbReference>
<accession>A0A7R9Q4W5</accession>
<dbReference type="OrthoDB" id="102442at2759"/>
<dbReference type="Pfam" id="PF00038">
    <property type="entry name" value="Filament"/>
    <property type="match status" value="1"/>
</dbReference>
<dbReference type="GO" id="GO:0030833">
    <property type="term" value="P:regulation of actin filament polymerization"/>
    <property type="evidence" value="ECO:0007669"/>
    <property type="project" value="UniProtKB-ARBA"/>
</dbReference>
<feature type="coiled-coil region" evidence="6">
    <location>
        <begin position="253"/>
        <end position="299"/>
    </location>
</feature>
<dbReference type="FunFam" id="1.20.5.170:FF:000058">
    <property type="entry name" value="Intermediate filament protein B"/>
    <property type="match status" value="1"/>
</dbReference>
<feature type="compositionally biased region" description="Low complexity" evidence="7">
    <location>
        <begin position="8"/>
        <end position="24"/>
    </location>
</feature>
<evidence type="ECO:0000259" key="9">
    <source>
        <dbReference type="PROSITE" id="PS51842"/>
    </source>
</evidence>
<dbReference type="GO" id="GO:0090435">
    <property type="term" value="P:protein localization to nuclear envelope"/>
    <property type="evidence" value="ECO:0007669"/>
    <property type="project" value="TreeGrafter"/>
</dbReference>
<dbReference type="GO" id="GO:0051664">
    <property type="term" value="P:nuclear pore localization"/>
    <property type="evidence" value="ECO:0007669"/>
    <property type="project" value="TreeGrafter"/>
</dbReference>
<dbReference type="PANTHER" id="PTHR45721">
    <property type="entry name" value="LAMIN DM0-RELATED"/>
    <property type="match status" value="1"/>
</dbReference>
<evidence type="ECO:0000256" key="6">
    <source>
        <dbReference type="SAM" id="Coils"/>
    </source>
</evidence>
<proteinExistence type="inferred from homology"/>
<protein>
    <recommendedName>
        <fullName evidence="12">Lamin Dm0</fullName>
    </recommendedName>
</protein>
<feature type="region of interest" description="Disordered" evidence="7">
    <location>
        <begin position="553"/>
        <end position="596"/>
    </location>
</feature>
<dbReference type="Gene3D" id="1.20.5.1160">
    <property type="entry name" value="Vasodilator-stimulated phosphoprotein"/>
    <property type="match status" value="2"/>
</dbReference>
<gene>
    <name evidence="10" type="ORF">OSB1V03_LOCUS13104</name>
</gene>
<evidence type="ECO:0000256" key="5">
    <source>
        <dbReference type="RuleBase" id="RU000685"/>
    </source>
</evidence>
<dbReference type="InterPro" id="IPR036415">
    <property type="entry name" value="Lamin_tail_dom_sf"/>
</dbReference>
<comment type="subcellular location">
    <subcellularLocation>
        <location evidence="4">Nucleus lamina</location>
    </subcellularLocation>
</comment>
<dbReference type="GO" id="GO:0031507">
    <property type="term" value="P:heterochromatin formation"/>
    <property type="evidence" value="ECO:0007669"/>
    <property type="project" value="UniProtKB-ARBA"/>
</dbReference>
<dbReference type="SMART" id="SM01391">
    <property type="entry name" value="Filament"/>
    <property type="match status" value="1"/>
</dbReference>
<dbReference type="SUPFAM" id="SSF64593">
    <property type="entry name" value="Intermediate filament protein, coiled coil region"/>
    <property type="match status" value="2"/>
</dbReference>
<dbReference type="PROSITE" id="PS00226">
    <property type="entry name" value="IF_ROD_1"/>
    <property type="match status" value="1"/>
</dbReference>
<dbReference type="InterPro" id="IPR001322">
    <property type="entry name" value="Lamin_tail_dom"/>
</dbReference>
<feature type="region of interest" description="Disordered" evidence="7">
    <location>
        <begin position="409"/>
        <end position="436"/>
    </location>
</feature>
<organism evidence="10">
    <name type="scientific">Medioppia subpectinata</name>
    <dbReference type="NCBI Taxonomy" id="1979941"/>
    <lineage>
        <taxon>Eukaryota</taxon>
        <taxon>Metazoa</taxon>
        <taxon>Ecdysozoa</taxon>
        <taxon>Arthropoda</taxon>
        <taxon>Chelicerata</taxon>
        <taxon>Arachnida</taxon>
        <taxon>Acari</taxon>
        <taxon>Acariformes</taxon>
        <taxon>Sarcoptiformes</taxon>
        <taxon>Oribatida</taxon>
        <taxon>Brachypylina</taxon>
        <taxon>Oppioidea</taxon>
        <taxon>Oppiidae</taxon>
        <taxon>Medioppia</taxon>
    </lineage>
</organism>